<proteinExistence type="predicted"/>
<comment type="caution">
    <text evidence="2">The sequence shown here is derived from an EMBL/GenBank/DDBJ whole genome shotgun (WGS) entry which is preliminary data.</text>
</comment>
<feature type="non-terminal residue" evidence="2">
    <location>
        <position position="1"/>
    </location>
</feature>
<evidence type="ECO:0000256" key="1">
    <source>
        <dbReference type="SAM" id="MobiDB-lite"/>
    </source>
</evidence>
<gene>
    <name evidence="2" type="ORF">ALEPTO_LOCUS13293</name>
</gene>
<reference evidence="2" key="1">
    <citation type="submission" date="2021-06" db="EMBL/GenBank/DDBJ databases">
        <authorList>
            <person name="Kallberg Y."/>
            <person name="Tangrot J."/>
            <person name="Rosling A."/>
        </authorList>
    </citation>
    <scope>NUCLEOTIDE SEQUENCE</scope>
    <source>
        <strain evidence="2">FL130A</strain>
    </source>
</reference>
<feature type="compositionally biased region" description="Polar residues" evidence="1">
    <location>
        <begin position="13"/>
        <end position="32"/>
    </location>
</feature>
<dbReference type="EMBL" id="CAJVPS010040698">
    <property type="protein sequence ID" value="CAG8751004.1"/>
    <property type="molecule type" value="Genomic_DNA"/>
</dbReference>
<accession>A0A9N9ITQ0</accession>
<sequence length="50" mass="5548">NKKLNAKKAKSLTNSLPARTVNPKSNPSQSLSGIDPKEWLKTRKTWALSN</sequence>
<organism evidence="2 3">
    <name type="scientific">Ambispora leptoticha</name>
    <dbReference type="NCBI Taxonomy" id="144679"/>
    <lineage>
        <taxon>Eukaryota</taxon>
        <taxon>Fungi</taxon>
        <taxon>Fungi incertae sedis</taxon>
        <taxon>Mucoromycota</taxon>
        <taxon>Glomeromycotina</taxon>
        <taxon>Glomeromycetes</taxon>
        <taxon>Archaeosporales</taxon>
        <taxon>Ambisporaceae</taxon>
        <taxon>Ambispora</taxon>
    </lineage>
</organism>
<feature type="region of interest" description="Disordered" evidence="1">
    <location>
        <begin position="1"/>
        <end position="36"/>
    </location>
</feature>
<name>A0A9N9ITQ0_9GLOM</name>
<feature type="compositionally biased region" description="Basic residues" evidence="1">
    <location>
        <begin position="1"/>
        <end position="10"/>
    </location>
</feature>
<evidence type="ECO:0000313" key="2">
    <source>
        <dbReference type="EMBL" id="CAG8751004.1"/>
    </source>
</evidence>
<protein>
    <submittedName>
        <fullName evidence="2">2670_t:CDS:1</fullName>
    </submittedName>
</protein>
<keyword evidence="3" id="KW-1185">Reference proteome</keyword>
<evidence type="ECO:0000313" key="3">
    <source>
        <dbReference type="Proteomes" id="UP000789508"/>
    </source>
</evidence>
<dbReference type="AlphaFoldDB" id="A0A9N9ITQ0"/>
<dbReference type="Proteomes" id="UP000789508">
    <property type="component" value="Unassembled WGS sequence"/>
</dbReference>